<organism evidence="3 4">
    <name type="scientific">Pseudomonas putida</name>
    <name type="common">Arthrobacter siderocapsulatus</name>
    <dbReference type="NCBI Taxonomy" id="303"/>
    <lineage>
        <taxon>Bacteria</taxon>
        <taxon>Pseudomonadati</taxon>
        <taxon>Pseudomonadota</taxon>
        <taxon>Gammaproteobacteria</taxon>
        <taxon>Pseudomonadales</taxon>
        <taxon>Pseudomonadaceae</taxon>
        <taxon>Pseudomonas</taxon>
    </lineage>
</organism>
<dbReference type="PIRSF" id="PIRSF020979">
    <property type="entry name" value="UCP020979"/>
    <property type="match status" value="1"/>
</dbReference>
<dbReference type="GO" id="GO:0006508">
    <property type="term" value="P:proteolysis"/>
    <property type="evidence" value="ECO:0007669"/>
    <property type="project" value="UniProtKB-KW"/>
</dbReference>
<evidence type="ECO:0000259" key="2">
    <source>
        <dbReference type="Pfam" id="PF15608"/>
    </source>
</evidence>
<proteinExistence type="predicted"/>
<dbReference type="GO" id="GO:0008233">
    <property type="term" value="F:peptidase activity"/>
    <property type="evidence" value="ECO:0007669"/>
    <property type="project" value="UniProtKB-KW"/>
</dbReference>
<evidence type="ECO:0000259" key="1">
    <source>
        <dbReference type="Pfam" id="PF11202"/>
    </source>
</evidence>
<reference evidence="3 4" key="1">
    <citation type="submission" date="2016-10" db="EMBL/GenBank/DDBJ databases">
        <title>Genome Sequence of Pseudomonas putida GM4FR.</title>
        <authorList>
            <person name="Poehlein A."/>
            <person name="Wemheuer F."/>
            <person name="Hollensteiner J."/>
            <person name="Wemheuer B."/>
        </authorList>
    </citation>
    <scope>NUCLEOTIDE SEQUENCE [LARGE SCALE GENOMIC DNA]</scope>
    <source>
        <strain evidence="3 4">GM4FR</strain>
    </source>
</reference>
<dbReference type="InterPro" id="IPR048336">
    <property type="entry name" value="StiP-like"/>
</dbReference>
<dbReference type="AlphaFoldDB" id="A0A1Q9R3I2"/>
<gene>
    <name evidence="3" type="primary">stiP</name>
    <name evidence="3" type="ORF">PSEMO_28300</name>
</gene>
<dbReference type="Pfam" id="PF11202">
    <property type="entry name" value="StiP"/>
    <property type="match status" value="1"/>
</dbReference>
<evidence type="ECO:0000313" key="3">
    <source>
        <dbReference type="EMBL" id="OLS61928.1"/>
    </source>
</evidence>
<dbReference type="RefSeq" id="WP_075803665.1">
    <property type="nucleotide sequence ID" value="NZ_MKZO01000025.1"/>
</dbReference>
<feature type="domain" description="PELOTA RNA-binding" evidence="2">
    <location>
        <begin position="283"/>
        <end position="362"/>
    </location>
</feature>
<dbReference type="OrthoDB" id="1663315at2"/>
<dbReference type="Proteomes" id="UP000186736">
    <property type="component" value="Unassembled WGS sequence"/>
</dbReference>
<dbReference type="EMBL" id="MKZO01000025">
    <property type="protein sequence ID" value="OLS61928.1"/>
    <property type="molecule type" value="Genomic_DNA"/>
</dbReference>
<feature type="domain" description="Cysteine protease StiP N-terminal" evidence="1">
    <location>
        <begin position="14"/>
        <end position="254"/>
    </location>
</feature>
<dbReference type="Pfam" id="PF15608">
    <property type="entry name" value="PELOTA_1"/>
    <property type="match status" value="1"/>
</dbReference>
<keyword evidence="3" id="KW-0378">Hydrolase</keyword>
<dbReference type="InterPro" id="IPR011215">
    <property type="entry name" value="StiP_N"/>
</dbReference>
<dbReference type="InterPro" id="IPR028157">
    <property type="entry name" value="PELOTA_dom"/>
</dbReference>
<comment type="caution">
    <text evidence="3">The sequence shown here is derived from an EMBL/GenBank/DDBJ whole genome shotgun (WGS) entry which is preliminary data.</text>
</comment>
<evidence type="ECO:0000313" key="4">
    <source>
        <dbReference type="Proteomes" id="UP000186736"/>
    </source>
</evidence>
<accession>A0A1Q9R3I2</accession>
<keyword evidence="3" id="KW-0645">Protease</keyword>
<sequence>MTEAIASLETVGSGSYARDDVHVLLRPVCLPVTDVREKERLIQTNRKHYSEMIGQELAPGELHQQLYVSALARNGARMAAEVQGLALALAPDCVGPAIVLVSLVRAGLPLGVLLRRALLDLGREVHHYGISIVRDRGIDQVALEAIVLAHGAENIVFVDGWTGKGAIAGELERSLAGDPRFPGRPRLVVLADPCGRAWMAASAEDWVIPSGLLGATVSGLLSRSIWPAAGGLHGCLMYEHLRGHDVTRAFIERIESERHSLGAIQRARPWTHAQREAQQAAADTVVSSCSERFRIDNPNRVKPGIAEATRAVLRRVPERVLVRDRRDPDVQLLLHLARSLDVAVEETGTELGPYRALTLIRSANR</sequence>
<name>A0A1Q9R3I2_PSEPU</name>
<protein>
    <submittedName>
        <fullName evidence="3">Cysteine protease StiP</fullName>
        <ecNumber evidence="3">3.4.22.-</ecNumber>
    </submittedName>
</protein>
<dbReference type="EC" id="3.4.22.-" evidence="3"/>